<feature type="region of interest" description="Disordered" evidence="6">
    <location>
        <begin position="252"/>
        <end position="292"/>
    </location>
</feature>
<sequence>MTADNLAAQPLAAAAVEGGVSGGGGGGVVGDNGIALKRADEVRARELYKYFHPPEAPTVTPASKLDTPDPVLTAHAQLVTWRLDVQRAMISVIDRDTQHIIAESTKTLSLDNSGEFEEPGDGLWTGCISVPKNGRLCENTLTAVQPPDGGVPHFEVLDLSKDDRFNTSDFVTDGPKFRYYCGVPLTTKKNVNIGSLFAIDDRVRPSMSNAHKAFLAKMAENVMTHLEMLKDKADRERVLNMSMSMAAFVDPKHHIHKKRHRKMMRPSSPQQTRDRNAPQVSTKKDPKYKDDYHSNTFRRAASLLHGALELGDEGGIVFLDTATGLSFEKVNRPLAQTPESGPTTPQRPSFRRTISTDGAVNRDILEGSVPPASLVPDPASVLGCSTSEQQSPVSPSQRQRDFLPLTPTQLSDLIERHPRGKLFKLDGDDFLGSGTSGDEILDEGPYGVRRSEKSRPTKSEALLLQKHFPAAREIIFIPLWDSSSSRWSVFFAYNKSEFRMLSNTPDYLFCIAFCNCVMTETFRLATIASDKQKTDFIGSVSHELRSPLHGILASCEFLNDTRVDSFQRSLIDTADSCARTLLDTINMILDYSKINDFERNVGKARKPKRDMIAPAGGGSAAGGMQPIMNIYGHVDLAVITEEVVEGVHTGQVFRDFATDGHSGVGGKKVSPSKADVDIILDIEPHNWTYVTQPGAFRRVVMNLFGNALKYTKKGYIMVKLEVDDVDDEGNPTSVIILTVSDTGQGISPEYLRTRLFTPFSQESSLNPGTGLGLSLVRSIVVMLNGEINIRSTVDVGTEVTVKFPMARGLPDSATPSSPNSAGSVERMKDDSISVVQDE</sequence>
<evidence type="ECO:0000256" key="5">
    <source>
        <dbReference type="ARBA" id="ARBA00022777"/>
    </source>
</evidence>
<dbReference type="PRINTS" id="PR00344">
    <property type="entry name" value="BCTRLSENSOR"/>
</dbReference>
<feature type="region of interest" description="Disordered" evidence="6">
    <location>
        <begin position="807"/>
        <end position="838"/>
    </location>
</feature>
<name>A0A6A6PDG6_9PEZI</name>
<dbReference type="Pfam" id="PF00512">
    <property type="entry name" value="HisKA"/>
    <property type="match status" value="1"/>
</dbReference>
<evidence type="ECO:0000259" key="7">
    <source>
        <dbReference type="PROSITE" id="PS50109"/>
    </source>
</evidence>
<feature type="compositionally biased region" description="Low complexity" evidence="6">
    <location>
        <begin position="387"/>
        <end position="397"/>
    </location>
</feature>
<dbReference type="Pfam" id="PF02518">
    <property type="entry name" value="HATPase_c"/>
    <property type="match status" value="1"/>
</dbReference>
<feature type="compositionally biased region" description="Polar residues" evidence="6">
    <location>
        <begin position="337"/>
        <end position="358"/>
    </location>
</feature>
<feature type="compositionally biased region" description="Basic and acidic residues" evidence="6">
    <location>
        <begin position="272"/>
        <end position="292"/>
    </location>
</feature>
<feature type="domain" description="Histidine kinase" evidence="7">
    <location>
        <begin position="539"/>
        <end position="807"/>
    </location>
</feature>
<dbReference type="InterPro" id="IPR005467">
    <property type="entry name" value="His_kinase_dom"/>
</dbReference>
<dbReference type="PROSITE" id="PS50109">
    <property type="entry name" value="HIS_KIN"/>
    <property type="match status" value="1"/>
</dbReference>
<evidence type="ECO:0000313" key="9">
    <source>
        <dbReference type="Proteomes" id="UP000799766"/>
    </source>
</evidence>
<dbReference type="InterPro" id="IPR036890">
    <property type="entry name" value="HATPase_C_sf"/>
</dbReference>
<dbReference type="InterPro" id="IPR003594">
    <property type="entry name" value="HATPase_dom"/>
</dbReference>
<dbReference type="PANTHER" id="PTHR43047">
    <property type="entry name" value="TWO-COMPONENT HISTIDINE PROTEIN KINASE"/>
    <property type="match status" value="1"/>
</dbReference>
<dbReference type="FunFam" id="1.10.287.130:FF:000023">
    <property type="entry name" value="Sensor histidine kinase/response regulator, putative"/>
    <property type="match status" value="1"/>
</dbReference>
<feature type="region of interest" description="Disordered" evidence="6">
    <location>
        <begin position="330"/>
        <end position="401"/>
    </location>
</feature>
<dbReference type="CDD" id="cd00082">
    <property type="entry name" value="HisKA"/>
    <property type="match status" value="1"/>
</dbReference>
<feature type="non-terminal residue" evidence="8">
    <location>
        <position position="838"/>
    </location>
</feature>
<dbReference type="InterPro" id="IPR004358">
    <property type="entry name" value="Sig_transdc_His_kin-like_C"/>
</dbReference>
<dbReference type="SMART" id="SM00388">
    <property type="entry name" value="HisKA"/>
    <property type="match status" value="1"/>
</dbReference>
<proteinExistence type="predicted"/>
<dbReference type="AlphaFoldDB" id="A0A6A6PDG6"/>
<dbReference type="OrthoDB" id="303614at2759"/>
<protein>
    <recommendedName>
        <fullName evidence="2">histidine kinase</fullName>
        <ecNumber evidence="2">2.7.13.3</ecNumber>
    </recommendedName>
</protein>
<feature type="compositionally biased region" description="Basic residues" evidence="6">
    <location>
        <begin position="253"/>
        <end position="264"/>
    </location>
</feature>
<comment type="catalytic activity">
    <reaction evidence="1">
        <text>ATP + protein L-histidine = ADP + protein N-phospho-L-histidine.</text>
        <dbReference type="EC" id="2.7.13.3"/>
    </reaction>
</comment>
<evidence type="ECO:0000313" key="8">
    <source>
        <dbReference type="EMBL" id="KAF2461839.1"/>
    </source>
</evidence>
<evidence type="ECO:0000256" key="1">
    <source>
        <dbReference type="ARBA" id="ARBA00000085"/>
    </source>
</evidence>
<dbReference type="EMBL" id="MU001670">
    <property type="protein sequence ID" value="KAF2461839.1"/>
    <property type="molecule type" value="Genomic_DNA"/>
</dbReference>
<evidence type="ECO:0000256" key="4">
    <source>
        <dbReference type="ARBA" id="ARBA00022679"/>
    </source>
</evidence>
<organism evidence="8 9">
    <name type="scientific">Lineolata rhizophorae</name>
    <dbReference type="NCBI Taxonomy" id="578093"/>
    <lineage>
        <taxon>Eukaryota</taxon>
        <taxon>Fungi</taxon>
        <taxon>Dikarya</taxon>
        <taxon>Ascomycota</taxon>
        <taxon>Pezizomycotina</taxon>
        <taxon>Dothideomycetes</taxon>
        <taxon>Dothideomycetes incertae sedis</taxon>
        <taxon>Lineolatales</taxon>
        <taxon>Lineolataceae</taxon>
        <taxon>Lineolata</taxon>
    </lineage>
</organism>
<feature type="compositionally biased region" description="Polar residues" evidence="6">
    <location>
        <begin position="813"/>
        <end position="822"/>
    </location>
</feature>
<evidence type="ECO:0000256" key="3">
    <source>
        <dbReference type="ARBA" id="ARBA00022553"/>
    </source>
</evidence>
<reference evidence="8" key="1">
    <citation type="journal article" date="2020" name="Stud. Mycol.">
        <title>101 Dothideomycetes genomes: a test case for predicting lifestyles and emergence of pathogens.</title>
        <authorList>
            <person name="Haridas S."/>
            <person name="Albert R."/>
            <person name="Binder M."/>
            <person name="Bloem J."/>
            <person name="Labutti K."/>
            <person name="Salamov A."/>
            <person name="Andreopoulos B."/>
            <person name="Baker S."/>
            <person name="Barry K."/>
            <person name="Bills G."/>
            <person name="Bluhm B."/>
            <person name="Cannon C."/>
            <person name="Castanera R."/>
            <person name="Culley D."/>
            <person name="Daum C."/>
            <person name="Ezra D."/>
            <person name="Gonzalez J."/>
            <person name="Henrissat B."/>
            <person name="Kuo A."/>
            <person name="Liang C."/>
            <person name="Lipzen A."/>
            <person name="Lutzoni F."/>
            <person name="Magnuson J."/>
            <person name="Mondo S."/>
            <person name="Nolan M."/>
            <person name="Ohm R."/>
            <person name="Pangilinan J."/>
            <person name="Park H.-J."/>
            <person name="Ramirez L."/>
            <person name="Alfaro M."/>
            <person name="Sun H."/>
            <person name="Tritt A."/>
            <person name="Yoshinaga Y."/>
            <person name="Zwiers L.-H."/>
            <person name="Turgeon B."/>
            <person name="Goodwin S."/>
            <person name="Spatafora J."/>
            <person name="Crous P."/>
            <person name="Grigoriev I."/>
        </authorList>
    </citation>
    <scope>NUCLEOTIDE SEQUENCE</scope>
    <source>
        <strain evidence="8">ATCC 16933</strain>
    </source>
</reference>
<accession>A0A6A6PDG6</accession>
<keyword evidence="3" id="KW-0597">Phosphoprotein</keyword>
<dbReference type="EC" id="2.7.13.3" evidence="2"/>
<dbReference type="SUPFAM" id="SSF55781">
    <property type="entry name" value="GAF domain-like"/>
    <property type="match status" value="1"/>
</dbReference>
<dbReference type="SMART" id="SM00387">
    <property type="entry name" value="HATPase_c"/>
    <property type="match status" value="1"/>
</dbReference>
<evidence type="ECO:0000256" key="2">
    <source>
        <dbReference type="ARBA" id="ARBA00012438"/>
    </source>
</evidence>
<dbReference type="Gene3D" id="3.30.565.10">
    <property type="entry name" value="Histidine kinase-like ATPase, C-terminal domain"/>
    <property type="match status" value="1"/>
</dbReference>
<dbReference type="PANTHER" id="PTHR43047:SF72">
    <property type="entry name" value="OSMOSENSING HISTIDINE PROTEIN KINASE SLN1"/>
    <property type="match status" value="1"/>
</dbReference>
<dbReference type="SUPFAM" id="SSF55874">
    <property type="entry name" value="ATPase domain of HSP90 chaperone/DNA topoisomerase II/histidine kinase"/>
    <property type="match status" value="1"/>
</dbReference>
<dbReference type="Proteomes" id="UP000799766">
    <property type="component" value="Unassembled WGS sequence"/>
</dbReference>
<keyword evidence="5" id="KW-0418">Kinase</keyword>
<keyword evidence="4" id="KW-0808">Transferase</keyword>
<evidence type="ECO:0000256" key="6">
    <source>
        <dbReference type="SAM" id="MobiDB-lite"/>
    </source>
</evidence>
<dbReference type="InterPro" id="IPR036097">
    <property type="entry name" value="HisK_dim/P_sf"/>
</dbReference>
<dbReference type="SUPFAM" id="SSF47384">
    <property type="entry name" value="Homodimeric domain of signal transducing histidine kinase"/>
    <property type="match status" value="1"/>
</dbReference>
<dbReference type="GO" id="GO:0000155">
    <property type="term" value="F:phosphorelay sensor kinase activity"/>
    <property type="evidence" value="ECO:0007669"/>
    <property type="project" value="InterPro"/>
</dbReference>
<dbReference type="GO" id="GO:0009927">
    <property type="term" value="F:histidine phosphotransfer kinase activity"/>
    <property type="evidence" value="ECO:0007669"/>
    <property type="project" value="TreeGrafter"/>
</dbReference>
<dbReference type="Gene3D" id="1.10.287.130">
    <property type="match status" value="1"/>
</dbReference>
<gene>
    <name evidence="8" type="ORF">BDY21DRAFT_277152</name>
</gene>
<dbReference type="GO" id="GO:0005886">
    <property type="term" value="C:plasma membrane"/>
    <property type="evidence" value="ECO:0007669"/>
    <property type="project" value="TreeGrafter"/>
</dbReference>
<dbReference type="InterPro" id="IPR003661">
    <property type="entry name" value="HisK_dim/P_dom"/>
</dbReference>
<keyword evidence="9" id="KW-1185">Reference proteome</keyword>